<organism evidence="3 4">
    <name type="scientific">Rubinisphaera italica</name>
    <dbReference type="NCBI Taxonomy" id="2527969"/>
    <lineage>
        <taxon>Bacteria</taxon>
        <taxon>Pseudomonadati</taxon>
        <taxon>Planctomycetota</taxon>
        <taxon>Planctomycetia</taxon>
        <taxon>Planctomycetales</taxon>
        <taxon>Planctomycetaceae</taxon>
        <taxon>Rubinisphaera</taxon>
    </lineage>
</organism>
<gene>
    <name evidence="3" type="primary">pppA_2</name>
    <name evidence="3" type="ORF">Pan54_43670</name>
</gene>
<evidence type="ECO:0000256" key="1">
    <source>
        <dbReference type="SAM" id="Phobius"/>
    </source>
</evidence>
<evidence type="ECO:0000259" key="2">
    <source>
        <dbReference type="Pfam" id="PF06750"/>
    </source>
</evidence>
<dbReference type="PANTHER" id="PTHR30487">
    <property type="entry name" value="TYPE 4 PREPILIN-LIKE PROTEINS LEADER PEPTIDE-PROCESSING ENZYME"/>
    <property type="match status" value="1"/>
</dbReference>
<dbReference type="InterPro" id="IPR010627">
    <property type="entry name" value="Prepilin_pept_A24_N"/>
</dbReference>
<evidence type="ECO:0000313" key="4">
    <source>
        <dbReference type="Proteomes" id="UP000316095"/>
    </source>
</evidence>
<dbReference type="EMBL" id="SJPG01000001">
    <property type="protein sequence ID" value="TWT63613.1"/>
    <property type="molecule type" value="Genomic_DNA"/>
</dbReference>
<dbReference type="Pfam" id="PF06750">
    <property type="entry name" value="A24_N_bact"/>
    <property type="match status" value="1"/>
</dbReference>
<sequence length="305" mass="34627">MDFLTILATIVFTIFAFGYGACFGSFLNVVVWRLPRHMPILLARSHCPKCKQDIKSTDNIPIFGWLRLRGKCRNCHLPISPRYPLVETGVALLFAVLFLLIVVAHGLTLPASNLTDHRGNWLSEFPGCPLLYVYLHQITLGYFLLSLALIDEDHQKSPWTWTLFGLMLHGFWMLIEPSVGQLDFLAATQEPLQQSHGSLSQAGLLSFLGLTFASLFSLIFRWLKVPHQFTNCTQSMILLGVFLGPVVLCWSTMIMSVSMLVQWNTKRLLPNNNKTTSGAALQLFLAWLLILCTWRWWPMIDWGAM</sequence>
<feature type="transmembrane region" description="Helical" evidence="1">
    <location>
        <begin position="202"/>
        <end position="223"/>
    </location>
</feature>
<feature type="domain" description="Prepilin peptidase A24 N-terminal" evidence="2">
    <location>
        <begin position="20"/>
        <end position="99"/>
    </location>
</feature>
<proteinExistence type="predicted"/>
<keyword evidence="1" id="KW-0812">Transmembrane</keyword>
<keyword evidence="1" id="KW-1133">Transmembrane helix</keyword>
<dbReference type="OrthoDB" id="9789291at2"/>
<protein>
    <submittedName>
        <fullName evidence="3">Leader peptidase PppA</fullName>
    </submittedName>
</protein>
<dbReference type="Proteomes" id="UP000316095">
    <property type="component" value="Unassembled WGS sequence"/>
</dbReference>
<feature type="transmembrane region" description="Helical" evidence="1">
    <location>
        <begin position="131"/>
        <end position="150"/>
    </location>
</feature>
<dbReference type="InterPro" id="IPR050882">
    <property type="entry name" value="Prepilin_peptidase/N-MTase"/>
</dbReference>
<feature type="transmembrane region" description="Helical" evidence="1">
    <location>
        <begin position="235"/>
        <end position="259"/>
    </location>
</feature>
<keyword evidence="4" id="KW-1185">Reference proteome</keyword>
<accession>A0A5C5XMM1</accession>
<dbReference type="RefSeq" id="WP_146505343.1">
    <property type="nucleotide sequence ID" value="NZ_SJPG01000001.1"/>
</dbReference>
<comment type="caution">
    <text evidence="3">The sequence shown here is derived from an EMBL/GenBank/DDBJ whole genome shotgun (WGS) entry which is preliminary data.</text>
</comment>
<dbReference type="PANTHER" id="PTHR30487:SF0">
    <property type="entry name" value="PREPILIN LEADER PEPTIDASE_N-METHYLTRANSFERASE-RELATED"/>
    <property type="match status" value="1"/>
</dbReference>
<feature type="transmembrane region" description="Helical" evidence="1">
    <location>
        <begin position="90"/>
        <end position="111"/>
    </location>
</feature>
<feature type="transmembrane region" description="Helical" evidence="1">
    <location>
        <begin position="157"/>
        <end position="175"/>
    </location>
</feature>
<reference evidence="3 4" key="1">
    <citation type="submission" date="2019-02" db="EMBL/GenBank/DDBJ databases">
        <title>Deep-cultivation of Planctomycetes and their phenomic and genomic characterization uncovers novel biology.</title>
        <authorList>
            <person name="Wiegand S."/>
            <person name="Jogler M."/>
            <person name="Boedeker C."/>
            <person name="Pinto D."/>
            <person name="Vollmers J."/>
            <person name="Rivas-Marin E."/>
            <person name="Kohn T."/>
            <person name="Peeters S.H."/>
            <person name="Heuer A."/>
            <person name="Rast P."/>
            <person name="Oberbeckmann S."/>
            <person name="Bunk B."/>
            <person name="Jeske O."/>
            <person name="Meyerdierks A."/>
            <person name="Storesund J.E."/>
            <person name="Kallscheuer N."/>
            <person name="Luecker S."/>
            <person name="Lage O.M."/>
            <person name="Pohl T."/>
            <person name="Merkel B.J."/>
            <person name="Hornburger P."/>
            <person name="Mueller R.-W."/>
            <person name="Bruemmer F."/>
            <person name="Labrenz M."/>
            <person name="Spormann A.M."/>
            <person name="Op Den Camp H."/>
            <person name="Overmann J."/>
            <person name="Amann R."/>
            <person name="Jetten M.S.M."/>
            <person name="Mascher T."/>
            <person name="Medema M.H."/>
            <person name="Devos D.P."/>
            <person name="Kaster A.-K."/>
            <person name="Ovreas L."/>
            <person name="Rohde M."/>
            <person name="Galperin M.Y."/>
            <person name="Jogler C."/>
        </authorList>
    </citation>
    <scope>NUCLEOTIDE SEQUENCE [LARGE SCALE GENOMIC DNA]</scope>
    <source>
        <strain evidence="3 4">Pan54</strain>
    </source>
</reference>
<evidence type="ECO:0000313" key="3">
    <source>
        <dbReference type="EMBL" id="TWT63613.1"/>
    </source>
</evidence>
<keyword evidence="1" id="KW-0472">Membrane</keyword>
<dbReference type="GO" id="GO:0006465">
    <property type="term" value="P:signal peptide processing"/>
    <property type="evidence" value="ECO:0007669"/>
    <property type="project" value="TreeGrafter"/>
</dbReference>
<dbReference type="GO" id="GO:0004190">
    <property type="term" value="F:aspartic-type endopeptidase activity"/>
    <property type="evidence" value="ECO:0007669"/>
    <property type="project" value="TreeGrafter"/>
</dbReference>
<feature type="transmembrane region" description="Helical" evidence="1">
    <location>
        <begin position="279"/>
        <end position="297"/>
    </location>
</feature>
<dbReference type="AlphaFoldDB" id="A0A5C5XMM1"/>
<feature type="transmembrane region" description="Helical" evidence="1">
    <location>
        <begin position="6"/>
        <end position="31"/>
    </location>
</feature>
<dbReference type="GO" id="GO:0005886">
    <property type="term" value="C:plasma membrane"/>
    <property type="evidence" value="ECO:0007669"/>
    <property type="project" value="TreeGrafter"/>
</dbReference>
<name>A0A5C5XMM1_9PLAN</name>